<dbReference type="Proteomes" id="UP000466785">
    <property type="component" value="Chromosome"/>
</dbReference>
<evidence type="ECO:0000313" key="2">
    <source>
        <dbReference type="Proteomes" id="UP000466785"/>
    </source>
</evidence>
<name>A0A6N4V9B3_9MYCO</name>
<dbReference type="KEGG" id="mpof:MPOR_22500"/>
<accession>A0A6N4V9B3</accession>
<dbReference type="AlphaFoldDB" id="A0A6N4V9B3"/>
<evidence type="ECO:0000313" key="1">
    <source>
        <dbReference type="EMBL" id="BBX51224.1"/>
    </source>
</evidence>
<dbReference type="EMBL" id="AP022570">
    <property type="protein sequence ID" value="BBX51224.1"/>
    <property type="molecule type" value="Genomic_DNA"/>
</dbReference>
<reference evidence="1 2" key="1">
    <citation type="journal article" date="2019" name="Emerg. Microbes Infect.">
        <title>Comprehensive subspecies identification of 175 nontuberculous mycobacteria species based on 7547 genomic profiles.</title>
        <authorList>
            <person name="Matsumoto Y."/>
            <person name="Kinjo T."/>
            <person name="Motooka D."/>
            <person name="Nabeya D."/>
            <person name="Jung N."/>
            <person name="Uechi K."/>
            <person name="Horii T."/>
            <person name="Iida T."/>
            <person name="Fujita J."/>
            <person name="Nakamura S."/>
        </authorList>
    </citation>
    <scope>NUCLEOTIDE SEQUENCE [LARGE SCALE GENOMIC DNA]</scope>
    <source>
        <strain evidence="1 2">JCM 12603</strain>
    </source>
</reference>
<keyword evidence="2" id="KW-1185">Reference proteome</keyword>
<organism evidence="1 2">
    <name type="scientific">Mycolicibacterium poriferae</name>
    <dbReference type="NCBI Taxonomy" id="39694"/>
    <lineage>
        <taxon>Bacteria</taxon>
        <taxon>Bacillati</taxon>
        <taxon>Actinomycetota</taxon>
        <taxon>Actinomycetes</taxon>
        <taxon>Mycobacteriales</taxon>
        <taxon>Mycobacteriaceae</taxon>
        <taxon>Mycolicibacterium</taxon>
    </lineage>
</organism>
<gene>
    <name evidence="1" type="ORF">MPOR_22500</name>
</gene>
<protein>
    <submittedName>
        <fullName evidence="1">Uncharacterized protein</fullName>
    </submittedName>
</protein>
<dbReference type="RefSeq" id="WP_264002442.1">
    <property type="nucleotide sequence ID" value="NZ_AP022570.1"/>
</dbReference>
<sequence>MTVPARPDDITAEVFRQLTGHTAVTGVEVIDADHGTAVRAAWQ</sequence>
<proteinExistence type="predicted"/>